<dbReference type="InterPro" id="IPR020205">
    <property type="entry name" value="Uncharacterised_YwnF_TM"/>
</dbReference>
<keyword evidence="1" id="KW-1133">Transmembrane helix</keyword>
<dbReference type="Proteomes" id="UP000247922">
    <property type="component" value="Unassembled WGS sequence"/>
</dbReference>
<reference evidence="2 3" key="1">
    <citation type="submission" date="2018-05" db="EMBL/GenBank/DDBJ databases">
        <title>Genomic Encyclopedia of Type Strains, Phase IV (KMG-IV): sequencing the most valuable type-strain genomes for metagenomic binning, comparative biology and taxonomic classification.</title>
        <authorList>
            <person name="Goeker M."/>
        </authorList>
    </citation>
    <scope>NUCLEOTIDE SEQUENCE [LARGE SCALE GENOMIC DNA]</scope>
    <source>
        <strain evidence="2 3">DSM 22440</strain>
    </source>
</reference>
<evidence type="ECO:0000313" key="2">
    <source>
        <dbReference type="EMBL" id="PXW92678.1"/>
    </source>
</evidence>
<organism evidence="2 3">
    <name type="scientific">Streptohalobacillus salinus</name>
    <dbReference type="NCBI Taxonomy" id="621096"/>
    <lineage>
        <taxon>Bacteria</taxon>
        <taxon>Bacillati</taxon>
        <taxon>Bacillota</taxon>
        <taxon>Bacilli</taxon>
        <taxon>Bacillales</taxon>
        <taxon>Bacillaceae</taxon>
        <taxon>Streptohalobacillus</taxon>
    </lineage>
</organism>
<keyword evidence="1" id="KW-0812">Transmembrane</keyword>
<feature type="transmembrane region" description="Helical" evidence="1">
    <location>
        <begin position="60"/>
        <end position="80"/>
    </location>
</feature>
<keyword evidence="1" id="KW-0472">Membrane</keyword>
<evidence type="ECO:0000313" key="3">
    <source>
        <dbReference type="Proteomes" id="UP000247922"/>
    </source>
</evidence>
<evidence type="ECO:0000256" key="1">
    <source>
        <dbReference type="SAM" id="Phobius"/>
    </source>
</evidence>
<dbReference type="RefSeq" id="WP_110250551.1">
    <property type="nucleotide sequence ID" value="NZ_QJJR01000002.1"/>
</dbReference>
<gene>
    <name evidence="2" type="ORF">DES38_102262</name>
</gene>
<keyword evidence="3" id="KW-1185">Reference proteome</keyword>
<comment type="caution">
    <text evidence="2">The sequence shown here is derived from an EMBL/GenBank/DDBJ whole genome shotgun (WGS) entry which is preliminary data.</text>
</comment>
<dbReference type="EMBL" id="QJJR01000002">
    <property type="protein sequence ID" value="PXW92678.1"/>
    <property type="molecule type" value="Genomic_DNA"/>
</dbReference>
<proteinExistence type="predicted"/>
<accession>A0A2V3WJF4</accession>
<dbReference type="AlphaFoldDB" id="A0A2V3WJF4"/>
<sequence>MNLSQTNQFPPFIQQEMDKILEKIRPLMKKISLYYMIGLPMLIVGALNMIMPFINPSAMFETYILPIIYALIAAIGLALFRESRFLRKQMHLIGKNYMIERVKRSQIVEEHVKKKYVERLAKPLKMDLPLFFNFLTEENRRKQTQFFG</sequence>
<name>A0A2V3WJF4_9BACI</name>
<feature type="transmembrane region" description="Helical" evidence="1">
    <location>
        <begin position="33"/>
        <end position="54"/>
    </location>
</feature>
<dbReference type="OrthoDB" id="2451415at2"/>
<dbReference type="Pfam" id="PF17370">
    <property type="entry name" value="DUF5392"/>
    <property type="match status" value="1"/>
</dbReference>
<protein>
    <submittedName>
        <fullName evidence="2">Uncharacterized protein</fullName>
    </submittedName>
</protein>